<organism evidence="1 2">
    <name type="scientific">Vibrio harveyi</name>
    <name type="common">Beneckea harveyi</name>
    <dbReference type="NCBI Taxonomy" id="669"/>
    <lineage>
        <taxon>Bacteria</taxon>
        <taxon>Pseudomonadati</taxon>
        <taxon>Pseudomonadota</taxon>
        <taxon>Gammaproteobacteria</taxon>
        <taxon>Vibrionales</taxon>
        <taxon>Vibrionaceae</taxon>
        <taxon>Vibrio</taxon>
    </lineage>
</organism>
<proteinExistence type="predicted"/>
<feature type="non-terminal residue" evidence="1">
    <location>
        <position position="44"/>
    </location>
</feature>
<sequence length="44" mass="4893">MQCLEQVGSCCDDFILNCFRDKSLYSFLSLASLTSSTKPALSIR</sequence>
<evidence type="ECO:0000313" key="2">
    <source>
        <dbReference type="Proteomes" id="UP000008367"/>
    </source>
</evidence>
<accession>A0A454CWY0</accession>
<dbReference type="Proteomes" id="UP000008367">
    <property type="component" value="Unassembled WGS sequence"/>
</dbReference>
<protein>
    <submittedName>
        <fullName evidence="1">Uncharacterized protein</fullName>
    </submittedName>
</protein>
<gene>
    <name evidence="1" type="ORF">VCHENC02_3387A</name>
</gene>
<name>A0A454CWY0_VIBHA</name>
<dbReference type="EMBL" id="AJSR01001439">
    <property type="protein sequence ID" value="EKM30914.1"/>
    <property type="molecule type" value="Genomic_DNA"/>
</dbReference>
<comment type="caution">
    <text evidence="1">The sequence shown here is derived from an EMBL/GenBank/DDBJ whole genome shotgun (WGS) entry which is preliminary data.</text>
</comment>
<reference evidence="1 2" key="1">
    <citation type="submission" date="2012-10" db="EMBL/GenBank/DDBJ databases">
        <title>Genome sequence of Vibrio Cholerae HENC-02.</title>
        <authorList>
            <person name="Eppinger M."/>
            <person name="Hasan N.A."/>
            <person name="Sengamalay N."/>
            <person name="Hine E."/>
            <person name="Su Q."/>
            <person name="Daugherty S.C."/>
            <person name="Young S."/>
            <person name="Sadzewicz L."/>
            <person name="Tallon L."/>
            <person name="Cebula T.A."/>
            <person name="Ravel J."/>
            <person name="Colwell R.R."/>
        </authorList>
    </citation>
    <scope>NUCLEOTIDE SEQUENCE [LARGE SCALE GENOMIC DNA]</scope>
    <source>
        <strain evidence="1 2">HENC-02</strain>
    </source>
</reference>
<dbReference type="AlphaFoldDB" id="A0A454CWY0"/>
<evidence type="ECO:0000313" key="1">
    <source>
        <dbReference type="EMBL" id="EKM30914.1"/>
    </source>
</evidence>